<dbReference type="OrthoDB" id="426718at2759"/>
<dbReference type="PANTHER" id="PTHR37490">
    <property type="entry name" value="EXPRESSED PROTEIN"/>
    <property type="match status" value="1"/>
</dbReference>
<dbReference type="HOGENOM" id="CLU_031559_3_0_1"/>
<dbReference type="GeneID" id="20346863"/>
<dbReference type="eggNOG" id="ENOG502QRU5">
    <property type="taxonomic scope" value="Eukaryota"/>
</dbReference>
<evidence type="ECO:0000313" key="1">
    <source>
        <dbReference type="EMBL" id="EJT76486.1"/>
    </source>
</evidence>
<dbReference type="EMBL" id="GL385397">
    <property type="protein sequence ID" value="EJT76486.1"/>
    <property type="molecule type" value="Genomic_DNA"/>
</dbReference>
<dbReference type="VEuPathDB" id="FungiDB:GGTG_06405"/>
<reference evidence="1" key="3">
    <citation type="submission" date="2010-09" db="EMBL/GenBank/DDBJ databases">
        <title>Annotation of Gaeumannomyces graminis var. tritici R3-111a-1.</title>
        <authorList>
            <consortium name="The Broad Institute Genome Sequencing Platform"/>
            <person name="Ma L.-J."/>
            <person name="Dead R."/>
            <person name="Young S.K."/>
            <person name="Zeng Q."/>
            <person name="Gargeya S."/>
            <person name="Fitzgerald M."/>
            <person name="Haas B."/>
            <person name="Abouelleil A."/>
            <person name="Alvarado L."/>
            <person name="Arachchi H.M."/>
            <person name="Berlin A."/>
            <person name="Brown A."/>
            <person name="Chapman S.B."/>
            <person name="Chen Z."/>
            <person name="Dunbar C."/>
            <person name="Freedman E."/>
            <person name="Gearin G."/>
            <person name="Gellesch M."/>
            <person name="Goldberg J."/>
            <person name="Griggs A."/>
            <person name="Gujja S."/>
            <person name="Heiman D."/>
            <person name="Howarth C."/>
            <person name="Larson L."/>
            <person name="Lui A."/>
            <person name="MacDonald P.J.P."/>
            <person name="Mehta T."/>
            <person name="Montmayeur A."/>
            <person name="Murphy C."/>
            <person name="Neiman D."/>
            <person name="Pearson M."/>
            <person name="Priest M."/>
            <person name="Roberts A."/>
            <person name="Saif S."/>
            <person name="Shea T."/>
            <person name="Shenoy N."/>
            <person name="Sisk P."/>
            <person name="Stolte C."/>
            <person name="Sykes S."/>
            <person name="Yandava C."/>
            <person name="Wortman J."/>
            <person name="Nusbaum C."/>
            <person name="Birren B."/>
        </authorList>
    </citation>
    <scope>NUCLEOTIDE SEQUENCE</scope>
    <source>
        <strain evidence="1">R3-111a-1</strain>
    </source>
</reference>
<dbReference type="Pfam" id="PF11913">
    <property type="entry name" value="DUF3431"/>
    <property type="match status" value="1"/>
</dbReference>
<name>J3NYQ3_GAET3</name>
<dbReference type="Proteomes" id="UP000006039">
    <property type="component" value="Unassembled WGS sequence"/>
</dbReference>
<reference evidence="2" key="5">
    <citation type="submission" date="2018-04" db="UniProtKB">
        <authorList>
            <consortium name="EnsemblFungi"/>
        </authorList>
    </citation>
    <scope>IDENTIFICATION</scope>
    <source>
        <strain evidence="2">R3-111a-1</strain>
    </source>
</reference>
<reference evidence="2" key="4">
    <citation type="journal article" date="2015" name="G3 (Bethesda)">
        <title>Genome sequences of three phytopathogenic species of the Magnaporthaceae family of fungi.</title>
        <authorList>
            <person name="Okagaki L.H."/>
            <person name="Nunes C.C."/>
            <person name="Sailsbery J."/>
            <person name="Clay B."/>
            <person name="Brown D."/>
            <person name="John T."/>
            <person name="Oh Y."/>
            <person name="Young N."/>
            <person name="Fitzgerald M."/>
            <person name="Haas B.J."/>
            <person name="Zeng Q."/>
            <person name="Young S."/>
            <person name="Adiconis X."/>
            <person name="Fan L."/>
            <person name="Levin J.Z."/>
            <person name="Mitchell T.K."/>
            <person name="Okubara P.A."/>
            <person name="Farman M.L."/>
            <person name="Kohn L.M."/>
            <person name="Birren B."/>
            <person name="Ma L.-J."/>
            <person name="Dean R.A."/>
        </authorList>
    </citation>
    <scope>NUCLEOTIDE SEQUENCE</scope>
    <source>
        <strain evidence="2">R3-111a-1</strain>
    </source>
</reference>
<proteinExistence type="predicted"/>
<organism evidence="1">
    <name type="scientific">Gaeumannomyces tritici (strain R3-111a-1)</name>
    <name type="common">Wheat and barley take-all root rot fungus</name>
    <name type="synonym">Gaeumannomyces graminis var. tritici</name>
    <dbReference type="NCBI Taxonomy" id="644352"/>
    <lineage>
        <taxon>Eukaryota</taxon>
        <taxon>Fungi</taxon>
        <taxon>Dikarya</taxon>
        <taxon>Ascomycota</taxon>
        <taxon>Pezizomycotina</taxon>
        <taxon>Sordariomycetes</taxon>
        <taxon>Sordariomycetidae</taxon>
        <taxon>Magnaporthales</taxon>
        <taxon>Magnaporthaceae</taxon>
        <taxon>Gaeumannomyces</taxon>
    </lineage>
</organism>
<protein>
    <submittedName>
        <fullName evidence="1 2">Uncharacterized protein</fullName>
    </submittedName>
</protein>
<accession>J3NYQ3</accession>
<dbReference type="EnsemblFungi" id="EJT76486">
    <property type="protein sequence ID" value="EJT76486"/>
    <property type="gene ID" value="GGTG_06405"/>
</dbReference>
<evidence type="ECO:0000313" key="2">
    <source>
        <dbReference type="EnsemblFungi" id="EJT76486"/>
    </source>
</evidence>
<dbReference type="AlphaFoldDB" id="J3NYQ3"/>
<dbReference type="InterPro" id="IPR021838">
    <property type="entry name" value="DUF3431"/>
</dbReference>
<evidence type="ECO:0000313" key="3">
    <source>
        <dbReference type="Proteomes" id="UP000006039"/>
    </source>
</evidence>
<gene>
    <name evidence="2" type="primary">20346863</name>
    <name evidence="1" type="ORF">GGTG_06405</name>
</gene>
<reference evidence="3" key="1">
    <citation type="submission" date="2010-07" db="EMBL/GenBank/DDBJ databases">
        <title>The genome sequence of Gaeumannomyces graminis var. tritici strain R3-111a-1.</title>
        <authorList>
            <consortium name="The Broad Institute Genome Sequencing Platform"/>
            <person name="Ma L.-J."/>
            <person name="Dead R."/>
            <person name="Young S."/>
            <person name="Zeng Q."/>
            <person name="Koehrsen M."/>
            <person name="Alvarado L."/>
            <person name="Berlin A."/>
            <person name="Chapman S.B."/>
            <person name="Chen Z."/>
            <person name="Freedman E."/>
            <person name="Gellesch M."/>
            <person name="Goldberg J."/>
            <person name="Griggs A."/>
            <person name="Gujja S."/>
            <person name="Heilman E.R."/>
            <person name="Heiman D."/>
            <person name="Hepburn T."/>
            <person name="Howarth C."/>
            <person name="Jen D."/>
            <person name="Larson L."/>
            <person name="Mehta T."/>
            <person name="Neiman D."/>
            <person name="Pearson M."/>
            <person name="Roberts A."/>
            <person name="Saif S."/>
            <person name="Shea T."/>
            <person name="Shenoy N."/>
            <person name="Sisk P."/>
            <person name="Stolte C."/>
            <person name="Sykes S."/>
            <person name="Walk T."/>
            <person name="White J."/>
            <person name="Yandava C."/>
            <person name="Haas B."/>
            <person name="Nusbaum C."/>
            <person name="Birren B."/>
        </authorList>
    </citation>
    <scope>NUCLEOTIDE SEQUENCE [LARGE SCALE GENOMIC DNA]</scope>
    <source>
        <strain evidence="3">R3-111a-1</strain>
    </source>
</reference>
<reference evidence="1" key="2">
    <citation type="submission" date="2010-07" db="EMBL/GenBank/DDBJ databases">
        <authorList>
            <consortium name="The Broad Institute Genome Sequencing Platform"/>
            <consortium name="Broad Institute Genome Sequencing Center for Infectious Disease"/>
            <person name="Ma L.-J."/>
            <person name="Dead R."/>
            <person name="Young S."/>
            <person name="Zeng Q."/>
            <person name="Koehrsen M."/>
            <person name="Alvarado L."/>
            <person name="Berlin A."/>
            <person name="Chapman S.B."/>
            <person name="Chen Z."/>
            <person name="Freedman E."/>
            <person name="Gellesch M."/>
            <person name="Goldberg J."/>
            <person name="Griggs A."/>
            <person name="Gujja S."/>
            <person name="Heilman E.R."/>
            <person name="Heiman D."/>
            <person name="Hepburn T."/>
            <person name="Howarth C."/>
            <person name="Jen D."/>
            <person name="Larson L."/>
            <person name="Mehta T."/>
            <person name="Neiman D."/>
            <person name="Pearson M."/>
            <person name="Roberts A."/>
            <person name="Saif S."/>
            <person name="Shea T."/>
            <person name="Shenoy N."/>
            <person name="Sisk P."/>
            <person name="Stolte C."/>
            <person name="Sykes S."/>
            <person name="Walk T."/>
            <person name="White J."/>
            <person name="Yandava C."/>
            <person name="Haas B."/>
            <person name="Nusbaum C."/>
            <person name="Birren B."/>
        </authorList>
    </citation>
    <scope>NUCLEOTIDE SEQUENCE</scope>
    <source>
        <strain evidence="1">R3-111a-1</strain>
    </source>
</reference>
<sequence>MGTLHFRRVRRAVSFLARPLLFATLLSVIARAFLHTTTKPSPSPPQLTKALVVASTSKDNTSWLASIPRREGGGGGGWDVFHYVVDAPLSPGLAVPANKGNEAMVYLTYIVAHYDDLPDVVFFRHGHHRAWHQGGHDAAAQVRGLRAAHVAAVGFASARCLPGCENVMTVPGVPGRAVPLARFGAPGASREGMLATLLAEFLGSRGEEVPRRLAAPCCAQFAASRAAIRARPREWWARLRDWLLHTPLDSMASGRLMEYTWAIWLGEKAE</sequence>
<keyword evidence="3" id="KW-1185">Reference proteome</keyword>
<dbReference type="PANTHER" id="PTHR37490:SF3">
    <property type="entry name" value="DUF3431 DOMAIN CONTAINING PROTEIN"/>
    <property type="match status" value="1"/>
</dbReference>
<dbReference type="RefSeq" id="XP_009222486.1">
    <property type="nucleotide sequence ID" value="XM_009224222.1"/>
</dbReference>